<sequence length="141" mass="15878">LVIARHHKVAPLDLAALFPGQALPADVTKAELYALLGLYADGKGKHIEYEADPALKDAENIPLKEDIVGYVLREVRPYVADAWIDRETLDEQDGGIGKVGYEINFNRVFFQYQPPRPLHEIDAELAEVEKEILDLLREVTE</sequence>
<organism evidence="1 2">
    <name type="scientific">Thauera aminoaromatica</name>
    <dbReference type="NCBI Taxonomy" id="164330"/>
    <lineage>
        <taxon>Bacteria</taxon>
        <taxon>Pseudomonadati</taxon>
        <taxon>Pseudomonadota</taxon>
        <taxon>Betaproteobacteria</taxon>
        <taxon>Rhodocyclales</taxon>
        <taxon>Zoogloeaceae</taxon>
        <taxon>Thauera</taxon>
    </lineage>
</organism>
<dbReference type="GO" id="GO:0008168">
    <property type="term" value="F:methyltransferase activity"/>
    <property type="evidence" value="ECO:0007669"/>
    <property type="project" value="UniProtKB-KW"/>
</dbReference>
<keyword evidence="1" id="KW-0489">Methyltransferase</keyword>
<name>A0A5C7SS42_THASP</name>
<keyword evidence="1" id="KW-0808">Transferase</keyword>
<dbReference type="Proteomes" id="UP000321192">
    <property type="component" value="Unassembled WGS sequence"/>
</dbReference>
<comment type="caution">
    <text evidence="1">The sequence shown here is derived from an EMBL/GenBank/DDBJ whole genome shotgun (WGS) entry which is preliminary data.</text>
</comment>
<feature type="non-terminal residue" evidence="1">
    <location>
        <position position="1"/>
    </location>
</feature>
<reference evidence="1 2" key="1">
    <citation type="submission" date="2018-09" db="EMBL/GenBank/DDBJ databases">
        <title>Metagenome Assembled Genomes from an Advanced Water Purification Facility.</title>
        <authorList>
            <person name="Stamps B.W."/>
            <person name="Spear J.R."/>
        </authorList>
    </citation>
    <scope>NUCLEOTIDE SEQUENCE [LARGE SCALE GENOMIC DNA]</scope>
    <source>
        <strain evidence="1">Bin_27_1</strain>
    </source>
</reference>
<dbReference type="GO" id="GO:0032259">
    <property type="term" value="P:methylation"/>
    <property type="evidence" value="ECO:0007669"/>
    <property type="project" value="UniProtKB-KW"/>
</dbReference>
<dbReference type="AlphaFoldDB" id="A0A5C7SS42"/>
<protein>
    <submittedName>
        <fullName evidence="1">SAM-dependent DNA methyltransferase</fullName>
    </submittedName>
</protein>
<proteinExistence type="predicted"/>
<evidence type="ECO:0000313" key="2">
    <source>
        <dbReference type="Proteomes" id="UP000321192"/>
    </source>
</evidence>
<accession>A0A5C7SS42</accession>
<dbReference type="EMBL" id="SSFD01000109">
    <property type="protein sequence ID" value="TXH86409.1"/>
    <property type="molecule type" value="Genomic_DNA"/>
</dbReference>
<gene>
    <name evidence="1" type="ORF">E6Q80_07695</name>
</gene>
<evidence type="ECO:0000313" key="1">
    <source>
        <dbReference type="EMBL" id="TXH86409.1"/>
    </source>
</evidence>